<dbReference type="GO" id="GO:0005829">
    <property type="term" value="C:cytosol"/>
    <property type="evidence" value="ECO:0007669"/>
    <property type="project" value="TreeGrafter"/>
</dbReference>
<dbReference type="GO" id="GO:0051087">
    <property type="term" value="F:protein-folding chaperone binding"/>
    <property type="evidence" value="ECO:0007669"/>
    <property type="project" value="TreeGrafter"/>
</dbReference>
<dbReference type="FunCoup" id="G2Q8G7">
    <property type="interactions" value="379"/>
</dbReference>
<dbReference type="PANTHER" id="PTHR24078">
    <property type="entry name" value="DNAJ HOMOLOG SUBFAMILY C MEMBER"/>
    <property type="match status" value="1"/>
</dbReference>
<feature type="region of interest" description="Disordered" evidence="2">
    <location>
        <begin position="311"/>
        <end position="331"/>
    </location>
</feature>
<sequence>MVKETKLYNLLNVSPAATQDEIKKAYRKAALKWHPDKNPGDNKAAEKFKEVSQAFEILSDPEKRKLYDQFGLEFVLRGGAPPPDAGAGAGGAHPFAGAAGGMPDGFASFFSGAGPGGARTFTSHFTFTDPNDLFRNTFRDAGLGGDFFEDIFGGPRPSASSAASGASGGERRRARESFGESMRGARATTPEVTTVERPLPISLEDMFSGVTKKMKIKRKMFDETGKRITTDTVLEVPIKPGLKKGSKIRFKGVGDQEEGGQQDLVFIVEEKPHPLFTRDGDDIIHTVDLDLKEALTGWRRTVTTIDGKNLNIEKAGPTQPGSSDSYPGLGMPISKKPGQRGNFVVKYNVKFPITLSPTQKEQLREIL</sequence>
<dbReference type="KEGG" id="mtm:MYCTH_2300892"/>
<dbReference type="InterPro" id="IPR002939">
    <property type="entry name" value="DnaJ_C"/>
</dbReference>
<dbReference type="GO" id="GO:0006457">
    <property type="term" value="P:protein folding"/>
    <property type="evidence" value="ECO:0007669"/>
    <property type="project" value="InterPro"/>
</dbReference>
<dbReference type="VEuPathDB" id="FungiDB:MYCTH_2300892"/>
<dbReference type="InParanoid" id="G2Q8G7"/>
<dbReference type="FunFam" id="1.10.287.110:FF:000136">
    <property type="entry name" value="DnaJ domain-containing protein Psi"/>
    <property type="match status" value="1"/>
</dbReference>
<dbReference type="Gene3D" id="1.10.287.110">
    <property type="entry name" value="DnaJ domain"/>
    <property type="match status" value="1"/>
</dbReference>
<feature type="region of interest" description="Disordered" evidence="2">
    <location>
        <begin position="158"/>
        <end position="192"/>
    </location>
</feature>
<dbReference type="InterPro" id="IPR008971">
    <property type="entry name" value="HSP40/DnaJ_pept-bd"/>
</dbReference>
<dbReference type="SMART" id="SM00271">
    <property type="entry name" value="DnaJ"/>
    <property type="match status" value="1"/>
</dbReference>
<dbReference type="GO" id="GO:0006413">
    <property type="term" value="P:translational initiation"/>
    <property type="evidence" value="ECO:0007669"/>
    <property type="project" value="TreeGrafter"/>
</dbReference>
<evidence type="ECO:0000259" key="3">
    <source>
        <dbReference type="PROSITE" id="PS50076"/>
    </source>
</evidence>
<dbReference type="GeneID" id="11512140"/>
<dbReference type="SUPFAM" id="SSF46565">
    <property type="entry name" value="Chaperone J-domain"/>
    <property type="match status" value="1"/>
</dbReference>
<dbReference type="SUPFAM" id="SSF49493">
    <property type="entry name" value="HSP40/DnaJ peptide-binding domain"/>
    <property type="match status" value="2"/>
</dbReference>
<dbReference type="OMA" id="FPDVINP"/>
<proteinExistence type="predicted"/>
<dbReference type="PANTHER" id="PTHR24078:SF553">
    <property type="entry name" value="DNAJ HOMOLOG SUBFAMILY B MEMBER 5"/>
    <property type="match status" value="1"/>
</dbReference>
<evidence type="ECO:0000313" key="5">
    <source>
        <dbReference type="Proteomes" id="UP000007322"/>
    </source>
</evidence>
<dbReference type="CDD" id="cd10747">
    <property type="entry name" value="DnaJ_C"/>
    <property type="match status" value="1"/>
</dbReference>
<dbReference type="InterPro" id="IPR018253">
    <property type="entry name" value="DnaJ_domain_CS"/>
</dbReference>
<dbReference type="GO" id="GO:0051082">
    <property type="term" value="F:unfolded protein binding"/>
    <property type="evidence" value="ECO:0007669"/>
    <property type="project" value="InterPro"/>
</dbReference>
<keyword evidence="1" id="KW-0143">Chaperone</keyword>
<dbReference type="PRINTS" id="PR00625">
    <property type="entry name" value="JDOMAIN"/>
</dbReference>
<dbReference type="EMBL" id="CP003003">
    <property type="protein sequence ID" value="AEO56216.1"/>
    <property type="molecule type" value="Genomic_DNA"/>
</dbReference>
<dbReference type="PROSITE" id="PS00636">
    <property type="entry name" value="DNAJ_1"/>
    <property type="match status" value="1"/>
</dbReference>
<dbReference type="Pfam" id="PF01556">
    <property type="entry name" value="DnaJ_C"/>
    <property type="match status" value="1"/>
</dbReference>
<protein>
    <recommendedName>
        <fullName evidence="3">J domain-containing protein</fullName>
    </recommendedName>
</protein>
<dbReference type="Gene3D" id="2.60.260.20">
    <property type="entry name" value="Urease metallochaperone UreE, N-terminal domain"/>
    <property type="match status" value="2"/>
</dbReference>
<dbReference type="AlphaFoldDB" id="G2Q8G7"/>
<dbReference type="FunFam" id="2.60.260.20:FF:000013">
    <property type="entry name" value="DnaJ subfamily B member 11"/>
    <property type="match status" value="1"/>
</dbReference>
<dbReference type="eggNOG" id="KOG0714">
    <property type="taxonomic scope" value="Eukaryota"/>
</dbReference>
<name>G2Q8G7_THET4</name>
<accession>G2Q8G7</accession>
<dbReference type="CDD" id="cd06257">
    <property type="entry name" value="DnaJ"/>
    <property type="match status" value="1"/>
</dbReference>
<feature type="domain" description="J" evidence="3">
    <location>
        <begin position="6"/>
        <end position="71"/>
    </location>
</feature>
<dbReference type="InterPro" id="IPR001623">
    <property type="entry name" value="DnaJ_domain"/>
</dbReference>
<dbReference type="InterPro" id="IPR036869">
    <property type="entry name" value="J_dom_sf"/>
</dbReference>
<dbReference type="OrthoDB" id="550424at2759"/>
<keyword evidence="5" id="KW-1185">Reference proteome</keyword>
<dbReference type="RefSeq" id="XP_003661461.1">
    <property type="nucleotide sequence ID" value="XM_003661413.1"/>
</dbReference>
<dbReference type="FunFam" id="2.60.260.20:FF:000002">
    <property type="entry name" value="Dnaj homolog subfamily b member"/>
    <property type="match status" value="1"/>
</dbReference>
<dbReference type="Pfam" id="PF00226">
    <property type="entry name" value="DnaJ"/>
    <property type="match status" value="1"/>
</dbReference>
<evidence type="ECO:0000256" key="2">
    <source>
        <dbReference type="SAM" id="MobiDB-lite"/>
    </source>
</evidence>
<evidence type="ECO:0000313" key="4">
    <source>
        <dbReference type="EMBL" id="AEO56216.1"/>
    </source>
</evidence>
<gene>
    <name evidence="4" type="ORF">MYCTH_2300892</name>
</gene>
<organism evidence="4 5">
    <name type="scientific">Thermothelomyces thermophilus (strain ATCC 42464 / BCRC 31852 / DSM 1799)</name>
    <name type="common">Sporotrichum thermophile</name>
    <dbReference type="NCBI Taxonomy" id="573729"/>
    <lineage>
        <taxon>Eukaryota</taxon>
        <taxon>Fungi</taxon>
        <taxon>Dikarya</taxon>
        <taxon>Ascomycota</taxon>
        <taxon>Pezizomycotina</taxon>
        <taxon>Sordariomycetes</taxon>
        <taxon>Sordariomycetidae</taxon>
        <taxon>Sordariales</taxon>
        <taxon>Chaetomiaceae</taxon>
        <taxon>Thermothelomyces</taxon>
    </lineage>
</organism>
<dbReference type="Proteomes" id="UP000007322">
    <property type="component" value="Chromosome 2"/>
</dbReference>
<evidence type="ECO:0000256" key="1">
    <source>
        <dbReference type="ARBA" id="ARBA00023186"/>
    </source>
</evidence>
<dbReference type="STRING" id="573729.G2Q8G7"/>
<dbReference type="PROSITE" id="PS50076">
    <property type="entry name" value="DNAJ_2"/>
    <property type="match status" value="1"/>
</dbReference>
<reference evidence="4 5" key="1">
    <citation type="journal article" date="2011" name="Nat. Biotechnol.">
        <title>Comparative genomic analysis of the thermophilic biomass-degrading fungi Myceliophthora thermophila and Thielavia terrestris.</title>
        <authorList>
            <person name="Berka R.M."/>
            <person name="Grigoriev I.V."/>
            <person name="Otillar R."/>
            <person name="Salamov A."/>
            <person name="Grimwood J."/>
            <person name="Reid I."/>
            <person name="Ishmael N."/>
            <person name="John T."/>
            <person name="Darmond C."/>
            <person name="Moisan M.-C."/>
            <person name="Henrissat B."/>
            <person name="Coutinho P.M."/>
            <person name="Lombard V."/>
            <person name="Natvig D.O."/>
            <person name="Lindquist E."/>
            <person name="Schmutz J."/>
            <person name="Lucas S."/>
            <person name="Harris P."/>
            <person name="Powlowski J."/>
            <person name="Bellemare A."/>
            <person name="Taylor D."/>
            <person name="Butler G."/>
            <person name="de Vries R.P."/>
            <person name="Allijn I.E."/>
            <person name="van den Brink J."/>
            <person name="Ushinsky S."/>
            <person name="Storms R."/>
            <person name="Powell A.J."/>
            <person name="Paulsen I.T."/>
            <person name="Elbourne L.D.H."/>
            <person name="Baker S.E."/>
            <person name="Magnuson J."/>
            <person name="LaBoissiere S."/>
            <person name="Clutterbuck A.J."/>
            <person name="Martinez D."/>
            <person name="Wogulis M."/>
            <person name="de Leon A.L."/>
            <person name="Rey M.W."/>
            <person name="Tsang A."/>
        </authorList>
    </citation>
    <scope>NUCLEOTIDE SEQUENCE [LARGE SCALE GENOMIC DNA]</scope>
    <source>
        <strain evidence="5">ATCC 42464 / BCRC 31852 / DSM 1799</strain>
    </source>
</reference>
<dbReference type="InterPro" id="IPR051339">
    <property type="entry name" value="DnaJ_subfamily_B"/>
</dbReference>
<feature type="compositionally biased region" description="Basic and acidic residues" evidence="2">
    <location>
        <begin position="169"/>
        <end position="178"/>
    </location>
</feature>
<dbReference type="HOGENOM" id="CLU_017633_0_0_1"/>